<dbReference type="AlphaFoldDB" id="A0A1I2I0Q7"/>
<dbReference type="Gene3D" id="2.40.10.10">
    <property type="entry name" value="Trypsin-like serine proteases"/>
    <property type="match status" value="1"/>
</dbReference>
<feature type="domain" description="Peptidase S1" evidence="2">
    <location>
        <begin position="35"/>
        <end position="247"/>
    </location>
</feature>
<feature type="chain" id="PRO_5011623950" evidence="1">
    <location>
        <begin position="31"/>
        <end position="516"/>
    </location>
</feature>
<dbReference type="GO" id="GO:0051017">
    <property type="term" value="P:actin filament bundle assembly"/>
    <property type="evidence" value="ECO:0007669"/>
    <property type="project" value="TreeGrafter"/>
</dbReference>
<organism evidence="3 4">
    <name type="scientific">Actinoplanes philippinensis</name>
    <dbReference type="NCBI Taxonomy" id="35752"/>
    <lineage>
        <taxon>Bacteria</taxon>
        <taxon>Bacillati</taxon>
        <taxon>Actinomycetota</taxon>
        <taxon>Actinomycetes</taxon>
        <taxon>Micromonosporales</taxon>
        <taxon>Micromonosporaceae</taxon>
        <taxon>Actinoplanes</taxon>
    </lineage>
</organism>
<dbReference type="InterPro" id="IPR009003">
    <property type="entry name" value="Peptidase_S1_PA"/>
</dbReference>
<keyword evidence="4" id="KW-1185">Reference proteome</keyword>
<dbReference type="RefSeq" id="WP_177319873.1">
    <property type="nucleotide sequence ID" value="NZ_BOMT01000053.1"/>
</dbReference>
<dbReference type="GO" id="GO:0006508">
    <property type="term" value="P:proteolysis"/>
    <property type="evidence" value="ECO:0007669"/>
    <property type="project" value="InterPro"/>
</dbReference>
<evidence type="ECO:0000313" key="4">
    <source>
        <dbReference type="Proteomes" id="UP000199645"/>
    </source>
</evidence>
<dbReference type="GO" id="GO:0051015">
    <property type="term" value="F:actin filament binding"/>
    <property type="evidence" value="ECO:0007669"/>
    <property type="project" value="InterPro"/>
</dbReference>
<dbReference type="InterPro" id="IPR001254">
    <property type="entry name" value="Trypsin_dom"/>
</dbReference>
<reference evidence="3 4" key="1">
    <citation type="submission" date="2016-10" db="EMBL/GenBank/DDBJ databases">
        <authorList>
            <person name="de Groot N.N."/>
        </authorList>
    </citation>
    <scope>NUCLEOTIDE SEQUENCE [LARGE SCALE GENOMIC DNA]</scope>
    <source>
        <strain evidence="3 4">DSM 43019</strain>
    </source>
</reference>
<keyword evidence="1" id="KW-0732">Signal</keyword>
<dbReference type="STRING" id="35752.SAMN05421541_109123"/>
<dbReference type="GO" id="GO:0004252">
    <property type="term" value="F:serine-type endopeptidase activity"/>
    <property type="evidence" value="ECO:0007669"/>
    <property type="project" value="InterPro"/>
</dbReference>
<dbReference type="EMBL" id="FONV01000009">
    <property type="protein sequence ID" value="SFF35278.1"/>
    <property type="molecule type" value="Genomic_DNA"/>
</dbReference>
<dbReference type="InterPro" id="IPR043504">
    <property type="entry name" value="Peptidase_S1_PA_chymotrypsin"/>
</dbReference>
<gene>
    <name evidence="3" type="ORF">SAMN05421541_109123</name>
</gene>
<evidence type="ECO:0000313" key="3">
    <source>
        <dbReference type="EMBL" id="SFF35278.1"/>
    </source>
</evidence>
<dbReference type="InterPro" id="IPR006311">
    <property type="entry name" value="TAT_signal"/>
</dbReference>
<dbReference type="PANTHER" id="PTHR10551:SF9">
    <property type="entry name" value="FASCIN-2"/>
    <property type="match status" value="1"/>
</dbReference>
<dbReference type="GO" id="GO:0015629">
    <property type="term" value="C:actin cytoskeleton"/>
    <property type="evidence" value="ECO:0007669"/>
    <property type="project" value="TreeGrafter"/>
</dbReference>
<dbReference type="SUPFAM" id="SSF50494">
    <property type="entry name" value="Trypsin-like serine proteases"/>
    <property type="match status" value="1"/>
</dbReference>
<dbReference type="PROSITE" id="PS51318">
    <property type="entry name" value="TAT"/>
    <property type="match status" value="1"/>
</dbReference>
<evidence type="ECO:0000259" key="2">
    <source>
        <dbReference type="PROSITE" id="PS50240"/>
    </source>
</evidence>
<dbReference type="PANTHER" id="PTHR10551">
    <property type="entry name" value="FASCIN"/>
    <property type="match status" value="1"/>
</dbReference>
<dbReference type="Proteomes" id="UP000199645">
    <property type="component" value="Unassembled WGS sequence"/>
</dbReference>
<feature type="signal peptide" evidence="1">
    <location>
        <begin position="1"/>
        <end position="30"/>
    </location>
</feature>
<accession>A0A1I2I0Q7</accession>
<dbReference type="GO" id="GO:0016477">
    <property type="term" value="P:cell migration"/>
    <property type="evidence" value="ECO:0007669"/>
    <property type="project" value="TreeGrafter"/>
</dbReference>
<dbReference type="InterPro" id="IPR008999">
    <property type="entry name" value="Actin-crosslinking"/>
</dbReference>
<dbReference type="Gene3D" id="2.80.10.50">
    <property type="match status" value="1"/>
</dbReference>
<dbReference type="PROSITE" id="PS50240">
    <property type="entry name" value="TRYPSIN_DOM"/>
    <property type="match status" value="1"/>
</dbReference>
<dbReference type="CDD" id="cd00257">
    <property type="entry name" value="beta-trefoil_FSCN-like"/>
    <property type="match status" value="1"/>
</dbReference>
<sequence>MARNRRRLLGGWGMAVLTAAAIGLTGLVTADQAAAVAGATADAAYGYVVKVRVGADRACTGVLVDPHLVATAKNCFATAPVTGPAPAGSTVTTRSDQPVAAQTVTVDYLHVRDDRNLVVAHLAKTVTGVRGSAPVSASASAAGETLRVLGFGRTARDWLPDLPHTGQIAVQDTTATTLGLVPLGDATICRGDAGGPVIRENSDGTAELVAVLSTSWQGGCLGETGTRRDATASRVDGLGAWIAQLKEFEVTGRVEAAGGTGCLVVTDGTGTYQLAGGDATVVKAGQTVHVYGYRAPNPAGACTQGVRVQVTQAYTVQTLTGTVTKGVEGCSLLSSGGVTYSPFGGDPAVVTVGAKLSIAGYPISGVTKCSQGTPFRVLSVTPATAVSLRARVNGKYVTAANAGAEPLIANRDTVGGSWEKFDSFELGDGLIALRAQVNGKYVTADGAGDRALIANRDYVGGTWEKFLLVRNTDGSVSLKAVVNGKFVTAESAGAEPLIANRDTVGGSWEKFDLNNL</sequence>
<dbReference type="SUPFAM" id="SSF50405">
    <property type="entry name" value="Actin-crosslinking proteins"/>
    <property type="match status" value="2"/>
</dbReference>
<protein>
    <submittedName>
        <fullName evidence="3">Trypsin</fullName>
    </submittedName>
</protein>
<dbReference type="InterPro" id="IPR010431">
    <property type="entry name" value="Fascin"/>
</dbReference>
<dbReference type="GO" id="GO:0005737">
    <property type="term" value="C:cytoplasm"/>
    <property type="evidence" value="ECO:0007669"/>
    <property type="project" value="TreeGrafter"/>
</dbReference>
<name>A0A1I2I0Q7_9ACTN</name>
<dbReference type="Pfam" id="PF00089">
    <property type="entry name" value="Trypsin"/>
    <property type="match status" value="1"/>
</dbReference>
<proteinExistence type="predicted"/>
<evidence type="ECO:0000256" key="1">
    <source>
        <dbReference type="SAM" id="SignalP"/>
    </source>
</evidence>
<dbReference type="GO" id="GO:0007163">
    <property type="term" value="P:establishment or maintenance of cell polarity"/>
    <property type="evidence" value="ECO:0007669"/>
    <property type="project" value="TreeGrafter"/>
</dbReference>